<dbReference type="PANTHER" id="PTHR35391">
    <property type="entry name" value="C2H2-TYPE DOMAIN-CONTAINING PROTEIN-RELATED"/>
    <property type="match status" value="1"/>
</dbReference>
<evidence type="ECO:0000313" key="2">
    <source>
        <dbReference type="Proteomes" id="UP000652219"/>
    </source>
</evidence>
<accession>A0A8H6MQF5</accession>
<sequence>MESSLVRNQEDPSSVAGYVQSCLISLELCLQKAAKIHPRELSMVEDQFARFSVWKDSIGVFSEGRGSLDHRLREARDVREIITTLSETFNYRLQECARIFDSLQAPELVGGSLPPVDEEFGNSIREIKDEISLFHRFSNTIRRATKDAQKQKAEKLFKIRDEHEDDVEPFLTDQFDHYIRDRFPDIAENIRKRLAKTMVIRRNGYYIAEFDMERNRKDSLCCHQSPLCRDPSPRLSSNPPCRYPKWKQAKNLPRAPRSNLPKTMNAPTVVQSAVQTATTLTPAAFQRASTPSVVSKSQSSALGGTQELQFPPSPCEGLIRSYERLSKQHKHQIIAHLESDQPRASHMVTTGAAHRLRAWDSGHRKKIRGLGRFLEAFGEICCPFCFHFLPAIEAADEKKWKYVSPELLDLSCDGAARKRWGVSSHDPFIADTRTEYLRHMKAAHSGKFSDLQHEIMAERNSLAMDPIFKSCPLCGAEDVGANLEGHIVGHMRLLALKSLPAYEQDAQVLCEPENKATASLALSGQQSRSTVQKELESDVPPLFFDDDPWMAMGAQHQEVIAYMQATIARSQETIAKLDAIVKKHPQINIDKHAAFFNPDRAAEHLLDIRRAHLRLEAAQN</sequence>
<evidence type="ECO:0000313" key="1">
    <source>
        <dbReference type="EMBL" id="KAF6804483.1"/>
    </source>
</evidence>
<dbReference type="AlphaFoldDB" id="A0A8H6MQF5"/>
<protein>
    <submittedName>
        <fullName evidence="1">Serine/threonine protein phosphatase</fullName>
    </submittedName>
</protein>
<comment type="caution">
    <text evidence="1">The sequence shown here is derived from an EMBL/GenBank/DDBJ whole genome shotgun (WGS) entry which is preliminary data.</text>
</comment>
<dbReference type="EMBL" id="WIGN01000207">
    <property type="protein sequence ID" value="KAF6804483.1"/>
    <property type="molecule type" value="Genomic_DNA"/>
</dbReference>
<gene>
    <name evidence="1" type="ORF">CSOJ01_10143</name>
</gene>
<dbReference type="PANTHER" id="PTHR35391:SF7">
    <property type="entry name" value="C2H2-TYPE DOMAIN-CONTAINING PROTEIN"/>
    <property type="match status" value="1"/>
</dbReference>
<proteinExistence type="predicted"/>
<organism evidence="1 2">
    <name type="scientific">Colletotrichum sojae</name>
    <dbReference type="NCBI Taxonomy" id="2175907"/>
    <lineage>
        <taxon>Eukaryota</taxon>
        <taxon>Fungi</taxon>
        <taxon>Dikarya</taxon>
        <taxon>Ascomycota</taxon>
        <taxon>Pezizomycotina</taxon>
        <taxon>Sordariomycetes</taxon>
        <taxon>Hypocreomycetidae</taxon>
        <taxon>Glomerellales</taxon>
        <taxon>Glomerellaceae</taxon>
        <taxon>Colletotrichum</taxon>
        <taxon>Colletotrichum orchidearum species complex</taxon>
    </lineage>
</organism>
<name>A0A8H6MQF5_9PEZI</name>
<dbReference type="Proteomes" id="UP000652219">
    <property type="component" value="Unassembled WGS sequence"/>
</dbReference>
<keyword evidence="2" id="KW-1185">Reference proteome</keyword>
<reference evidence="1 2" key="1">
    <citation type="journal article" date="2020" name="Phytopathology">
        <title>Genome Sequence Resources of Colletotrichum truncatum, C. plurivorum, C. musicola, and C. sojae: Four Species Pathogenic to Soybean (Glycine max).</title>
        <authorList>
            <person name="Rogerio F."/>
            <person name="Boufleur T.R."/>
            <person name="Ciampi-Guillardi M."/>
            <person name="Sukno S.A."/>
            <person name="Thon M.R."/>
            <person name="Massola Junior N.S."/>
            <person name="Baroncelli R."/>
        </authorList>
    </citation>
    <scope>NUCLEOTIDE SEQUENCE [LARGE SCALE GENOMIC DNA]</scope>
    <source>
        <strain evidence="1 2">LFN0009</strain>
    </source>
</reference>